<dbReference type="HAMAP" id="MF_00472">
    <property type="entry name" value="UbiG"/>
    <property type="match status" value="1"/>
</dbReference>
<dbReference type="GO" id="GO:0010420">
    <property type="term" value="F:polyprenyldihydroxybenzoate methyltransferase activity"/>
    <property type="evidence" value="ECO:0007669"/>
    <property type="project" value="InterPro"/>
</dbReference>
<dbReference type="UniPathway" id="UPA00232"/>
<dbReference type="RefSeq" id="WP_090646779.1">
    <property type="nucleotide sequence ID" value="NZ_CBCRYE010000004.1"/>
</dbReference>
<dbReference type="Proteomes" id="UP000199150">
    <property type="component" value="Unassembled WGS sequence"/>
</dbReference>
<reference evidence="7" key="1">
    <citation type="submission" date="2016-10" db="EMBL/GenBank/DDBJ databases">
        <authorList>
            <person name="Varghese N."/>
            <person name="Submissions S."/>
        </authorList>
    </citation>
    <scope>NUCLEOTIDE SEQUENCE [LARGE SCALE GENOMIC DNA]</scope>
    <source>
        <strain evidence="7">CGMCC 1.3431</strain>
    </source>
</reference>
<evidence type="ECO:0000313" key="6">
    <source>
        <dbReference type="EMBL" id="SCW55431.1"/>
    </source>
</evidence>
<keyword evidence="7" id="KW-1185">Reference proteome</keyword>
<dbReference type="GO" id="GO:0102208">
    <property type="term" value="F:2-polyprenyl-6-hydroxyphenol methylase activity"/>
    <property type="evidence" value="ECO:0007669"/>
    <property type="project" value="UniProtKB-EC"/>
</dbReference>
<comment type="pathway">
    <text evidence="5">Cofactor biosynthesis; ubiquinone biosynthesis.</text>
</comment>
<protein>
    <recommendedName>
        <fullName evidence="5">Ubiquinone biosynthesis O-methyltransferase</fullName>
    </recommendedName>
    <alternativeName>
        <fullName evidence="5">2-polyprenyl-6-hydroxyphenol methylase</fullName>
        <ecNumber evidence="5">2.1.1.222</ecNumber>
    </alternativeName>
    <alternativeName>
        <fullName evidence="5">3-demethylubiquinone 3-O-methyltransferase</fullName>
        <ecNumber evidence="5">2.1.1.64</ecNumber>
    </alternativeName>
</protein>
<dbReference type="InterPro" id="IPR010233">
    <property type="entry name" value="UbiG_MeTrfase"/>
</dbReference>
<dbReference type="CDD" id="cd02440">
    <property type="entry name" value="AdoMet_MTases"/>
    <property type="match status" value="1"/>
</dbReference>
<dbReference type="EC" id="2.1.1.222" evidence="5"/>
<gene>
    <name evidence="5" type="primary">ubiG</name>
    <name evidence="6" type="ORF">SAMN02927928_1861</name>
</gene>
<proteinExistence type="inferred from homology"/>
<keyword evidence="3 5" id="KW-0831">Ubiquinone biosynthesis</keyword>
<sequence length="262" mass="28862">MTETLNSLDSGSAAGFSIDEGEVSRFSALAAKWWDVKGEFAPLHKFNPTRVKFIRETCLDHFALDYRKRAPFEGLQLLDVGCGGGLLSEPMRRMGFTVTGLDASEKNIGTASAHAAQGGLDIRYLNQTVEQLAESDEVLYHVVLTMEVIEHVSDPEAFLRTCASLVKPGGLLFVATLNRTAKAYGLAIVGAEYVLQWVPKGTHDWKKFLMPEEIRSFLDGTELMPEPPVGVSYNPLTQEWALSDDTDVNYMVVAKYPVTAVL</sequence>
<comment type="similarity">
    <text evidence="5">Belongs to the methyltransferase superfamily. UbiG/COQ3 family.</text>
</comment>
<dbReference type="OrthoDB" id="9801538at2"/>
<evidence type="ECO:0000256" key="2">
    <source>
        <dbReference type="ARBA" id="ARBA00022679"/>
    </source>
</evidence>
<feature type="binding site" evidence="5">
    <location>
        <position position="81"/>
    </location>
    <ligand>
        <name>S-adenosyl-L-methionine</name>
        <dbReference type="ChEBI" id="CHEBI:59789"/>
    </ligand>
</feature>
<comment type="catalytic activity">
    <reaction evidence="5">
        <text>a 3-demethylubiquinol + S-adenosyl-L-methionine = a ubiquinol + S-adenosyl-L-homocysteine + H(+)</text>
        <dbReference type="Rhea" id="RHEA:44380"/>
        <dbReference type="Rhea" id="RHEA-COMP:9566"/>
        <dbReference type="Rhea" id="RHEA-COMP:10914"/>
        <dbReference type="ChEBI" id="CHEBI:15378"/>
        <dbReference type="ChEBI" id="CHEBI:17976"/>
        <dbReference type="ChEBI" id="CHEBI:57856"/>
        <dbReference type="ChEBI" id="CHEBI:59789"/>
        <dbReference type="ChEBI" id="CHEBI:84422"/>
        <dbReference type="EC" id="2.1.1.64"/>
    </reaction>
</comment>
<evidence type="ECO:0000256" key="5">
    <source>
        <dbReference type="HAMAP-Rule" id="MF_00472"/>
    </source>
</evidence>
<dbReference type="PANTHER" id="PTHR43464:SF19">
    <property type="entry name" value="UBIQUINONE BIOSYNTHESIS O-METHYLTRANSFERASE, MITOCHONDRIAL"/>
    <property type="match status" value="1"/>
</dbReference>
<feature type="binding site" evidence="5">
    <location>
        <position position="50"/>
    </location>
    <ligand>
        <name>S-adenosyl-L-methionine</name>
        <dbReference type="ChEBI" id="CHEBI:59789"/>
    </ligand>
</feature>
<comment type="catalytic activity">
    <reaction evidence="5">
        <text>a 3-(all-trans-polyprenyl)benzene-1,2-diol + S-adenosyl-L-methionine = a 2-methoxy-6-(all-trans-polyprenyl)phenol + S-adenosyl-L-homocysteine + H(+)</text>
        <dbReference type="Rhea" id="RHEA:31411"/>
        <dbReference type="Rhea" id="RHEA-COMP:9550"/>
        <dbReference type="Rhea" id="RHEA-COMP:9551"/>
        <dbReference type="ChEBI" id="CHEBI:15378"/>
        <dbReference type="ChEBI" id="CHEBI:57856"/>
        <dbReference type="ChEBI" id="CHEBI:59789"/>
        <dbReference type="ChEBI" id="CHEBI:62729"/>
        <dbReference type="ChEBI" id="CHEBI:62731"/>
        <dbReference type="EC" id="2.1.1.222"/>
    </reaction>
</comment>
<dbReference type="GO" id="GO:0061542">
    <property type="term" value="F:3-demethylubiquinol 3-O-methyltransferase activity"/>
    <property type="evidence" value="ECO:0007669"/>
    <property type="project" value="UniProtKB-UniRule"/>
</dbReference>
<keyword evidence="2 5" id="KW-0808">Transferase</keyword>
<dbReference type="NCBIfam" id="TIGR01983">
    <property type="entry name" value="UbiG"/>
    <property type="match status" value="1"/>
</dbReference>
<keyword evidence="6" id="KW-0830">Ubiquinone</keyword>
<feature type="binding site" evidence="5">
    <location>
        <position position="102"/>
    </location>
    <ligand>
        <name>S-adenosyl-L-methionine</name>
        <dbReference type="ChEBI" id="CHEBI:59789"/>
    </ligand>
</feature>
<dbReference type="PANTHER" id="PTHR43464">
    <property type="entry name" value="METHYLTRANSFERASE"/>
    <property type="match status" value="1"/>
</dbReference>
<dbReference type="EC" id="2.1.1.64" evidence="5"/>
<dbReference type="Pfam" id="PF13489">
    <property type="entry name" value="Methyltransf_23"/>
    <property type="match status" value="1"/>
</dbReference>
<feature type="binding site" evidence="5">
    <location>
        <position position="146"/>
    </location>
    <ligand>
        <name>S-adenosyl-L-methionine</name>
        <dbReference type="ChEBI" id="CHEBI:59789"/>
    </ligand>
</feature>
<evidence type="ECO:0000256" key="1">
    <source>
        <dbReference type="ARBA" id="ARBA00022603"/>
    </source>
</evidence>
<evidence type="ECO:0000256" key="4">
    <source>
        <dbReference type="ARBA" id="ARBA00022691"/>
    </source>
</evidence>
<comment type="function">
    <text evidence="5">O-methyltransferase that catalyzes the 2 O-methylation steps in the ubiquinone biosynthetic pathway.</text>
</comment>
<dbReference type="GO" id="GO:0032259">
    <property type="term" value="P:methylation"/>
    <property type="evidence" value="ECO:0007669"/>
    <property type="project" value="UniProtKB-KW"/>
</dbReference>
<organism evidence="6 7">
    <name type="scientific">Asticcacaulis taihuensis</name>
    <dbReference type="NCBI Taxonomy" id="260084"/>
    <lineage>
        <taxon>Bacteria</taxon>
        <taxon>Pseudomonadati</taxon>
        <taxon>Pseudomonadota</taxon>
        <taxon>Alphaproteobacteria</taxon>
        <taxon>Caulobacterales</taxon>
        <taxon>Caulobacteraceae</taxon>
        <taxon>Asticcacaulis</taxon>
    </lineage>
</organism>
<evidence type="ECO:0000313" key="7">
    <source>
        <dbReference type="Proteomes" id="UP000199150"/>
    </source>
</evidence>
<name>A0A1G4RFN4_9CAUL</name>
<dbReference type="SUPFAM" id="SSF53335">
    <property type="entry name" value="S-adenosyl-L-methionine-dependent methyltransferases"/>
    <property type="match status" value="1"/>
</dbReference>
<dbReference type="STRING" id="260084.SAMN02927928_1861"/>
<accession>A0A1G4RFN4</accession>
<dbReference type="AlphaFoldDB" id="A0A1G4RFN4"/>
<dbReference type="Gene3D" id="3.40.50.150">
    <property type="entry name" value="Vaccinia Virus protein VP39"/>
    <property type="match status" value="1"/>
</dbReference>
<keyword evidence="1 5" id="KW-0489">Methyltransferase</keyword>
<dbReference type="InterPro" id="IPR029063">
    <property type="entry name" value="SAM-dependent_MTases_sf"/>
</dbReference>
<keyword evidence="4 5" id="KW-0949">S-adenosyl-L-methionine</keyword>
<evidence type="ECO:0000256" key="3">
    <source>
        <dbReference type="ARBA" id="ARBA00022688"/>
    </source>
</evidence>
<dbReference type="EMBL" id="FMTS01000002">
    <property type="protein sequence ID" value="SCW55431.1"/>
    <property type="molecule type" value="Genomic_DNA"/>
</dbReference>